<dbReference type="GO" id="GO:0060076">
    <property type="term" value="C:excitatory synapse"/>
    <property type="evidence" value="ECO:0007669"/>
    <property type="project" value="TreeGrafter"/>
</dbReference>
<evidence type="ECO:0000256" key="10">
    <source>
        <dbReference type="ARBA" id="ARBA00022989"/>
    </source>
</evidence>
<comment type="subcellular location">
    <subcellularLocation>
        <location evidence="2">Cell membrane</location>
        <topology evidence="2">Single-pass type II membrane protein</topology>
    </subcellularLocation>
    <subcellularLocation>
        <location evidence="1">Cell projection</location>
        <location evidence="1">Dendrite</location>
    </subcellularLocation>
    <subcellularLocation>
        <location evidence="3">Cell projection</location>
        <location evidence="3">Dendritic spine</location>
    </subcellularLocation>
    <subcellularLocation>
        <location evidence="17">Early endosome membrane</location>
        <topology evidence="17">Single-pass type II membrane protein</topology>
    </subcellularLocation>
    <subcellularLocation>
        <location evidence="15">Postsynaptic density membrane</location>
    </subcellularLocation>
</comment>
<evidence type="ECO:0000256" key="7">
    <source>
        <dbReference type="ARBA" id="ARBA00022692"/>
    </source>
</evidence>
<dbReference type="AlphaFoldDB" id="A0AAD4U4I3"/>
<feature type="compositionally biased region" description="Acidic residues" evidence="22">
    <location>
        <begin position="225"/>
        <end position="236"/>
    </location>
</feature>
<evidence type="ECO:0000256" key="5">
    <source>
        <dbReference type="ARBA" id="ARBA00022475"/>
    </source>
</evidence>
<evidence type="ECO:0000256" key="1">
    <source>
        <dbReference type="ARBA" id="ARBA00004279"/>
    </source>
</evidence>
<evidence type="ECO:0000256" key="18">
    <source>
        <dbReference type="ARBA" id="ARBA00038680"/>
    </source>
</evidence>
<dbReference type="Pfam" id="PF04505">
    <property type="entry name" value="CD225"/>
    <property type="match status" value="1"/>
</dbReference>
<comment type="function">
    <text evidence="16">May regulate AMPA receptor content at nascent synapses, and have a role in postsynaptic development and maturation.</text>
</comment>
<keyword evidence="8" id="KW-0967">Endosome</keyword>
<keyword evidence="13" id="KW-0628">Postsynaptic cell membrane</keyword>
<evidence type="ECO:0000256" key="11">
    <source>
        <dbReference type="ARBA" id="ARBA00023018"/>
    </source>
</evidence>
<gene>
    <name evidence="24" type="ORF">MG293_011550</name>
</gene>
<dbReference type="Proteomes" id="UP001214576">
    <property type="component" value="Unassembled WGS sequence"/>
</dbReference>
<organism evidence="24 25">
    <name type="scientific">Ovis ammon polii</name>
    <dbReference type="NCBI Taxonomy" id="230172"/>
    <lineage>
        <taxon>Eukaryota</taxon>
        <taxon>Metazoa</taxon>
        <taxon>Chordata</taxon>
        <taxon>Craniata</taxon>
        <taxon>Vertebrata</taxon>
        <taxon>Euteleostomi</taxon>
        <taxon>Mammalia</taxon>
        <taxon>Eutheria</taxon>
        <taxon>Laurasiatheria</taxon>
        <taxon>Artiodactyla</taxon>
        <taxon>Ruminantia</taxon>
        <taxon>Pecora</taxon>
        <taxon>Bovidae</taxon>
        <taxon>Caprinae</taxon>
        <taxon>Ovis</taxon>
    </lineage>
</organism>
<keyword evidence="5" id="KW-1003">Cell membrane</keyword>
<evidence type="ECO:0000313" key="24">
    <source>
        <dbReference type="EMBL" id="KAI4538147.1"/>
    </source>
</evidence>
<protein>
    <recommendedName>
        <fullName evidence="19">Synapse differentiation-inducing gene protein 1</fullName>
    </recommendedName>
    <alternativeName>
        <fullName evidence="20">Dispanin subfamily C member 2</fullName>
    </alternativeName>
    <alternativeName>
        <fullName evidence="21">Transmembrane protein 90B</fullName>
    </alternativeName>
</protein>
<keyword evidence="14" id="KW-0966">Cell projection</keyword>
<comment type="caution">
    <text evidence="24">The sequence shown here is derived from an EMBL/GenBank/DDBJ whole genome shotgun (WGS) entry which is preliminary data.</text>
</comment>
<evidence type="ECO:0000256" key="6">
    <source>
        <dbReference type="ARBA" id="ARBA00022553"/>
    </source>
</evidence>
<dbReference type="GO" id="GO:0097091">
    <property type="term" value="P:synaptic vesicle clustering"/>
    <property type="evidence" value="ECO:0007669"/>
    <property type="project" value="TreeGrafter"/>
</dbReference>
<feature type="transmembrane region" description="Helical" evidence="23">
    <location>
        <begin position="247"/>
        <end position="268"/>
    </location>
</feature>
<accession>A0AAD4U4I3</accession>
<evidence type="ECO:0000256" key="8">
    <source>
        <dbReference type="ARBA" id="ARBA00022753"/>
    </source>
</evidence>
<evidence type="ECO:0000256" key="4">
    <source>
        <dbReference type="ARBA" id="ARBA00006843"/>
    </source>
</evidence>
<evidence type="ECO:0000256" key="16">
    <source>
        <dbReference type="ARBA" id="ARBA00037790"/>
    </source>
</evidence>
<evidence type="ECO:0000256" key="21">
    <source>
        <dbReference type="ARBA" id="ARBA00042246"/>
    </source>
</evidence>
<evidence type="ECO:0000256" key="12">
    <source>
        <dbReference type="ARBA" id="ARBA00023136"/>
    </source>
</evidence>
<evidence type="ECO:0000256" key="3">
    <source>
        <dbReference type="ARBA" id="ARBA00004552"/>
    </source>
</evidence>
<dbReference type="PANTHER" id="PTHR14768:SF3">
    <property type="entry name" value="SYNAPSE DIFFERENTIATION-INDUCING GENE PROTEIN 1"/>
    <property type="match status" value="1"/>
</dbReference>
<evidence type="ECO:0000256" key="2">
    <source>
        <dbReference type="ARBA" id="ARBA00004401"/>
    </source>
</evidence>
<evidence type="ECO:0000313" key="25">
    <source>
        <dbReference type="Proteomes" id="UP001214576"/>
    </source>
</evidence>
<evidence type="ECO:0000256" key="19">
    <source>
        <dbReference type="ARBA" id="ARBA00040240"/>
    </source>
</evidence>
<keyword evidence="11" id="KW-0770">Synapse</keyword>
<dbReference type="PANTHER" id="PTHR14768">
    <property type="entry name" value="UPF0338 PROTEIN"/>
    <property type="match status" value="1"/>
</dbReference>
<dbReference type="GO" id="GO:0098839">
    <property type="term" value="C:postsynaptic density membrane"/>
    <property type="evidence" value="ECO:0007669"/>
    <property type="project" value="UniProtKB-SubCell"/>
</dbReference>
<evidence type="ECO:0000256" key="14">
    <source>
        <dbReference type="ARBA" id="ARBA00023273"/>
    </source>
</evidence>
<evidence type="ECO:0000256" key="23">
    <source>
        <dbReference type="SAM" id="Phobius"/>
    </source>
</evidence>
<feature type="region of interest" description="Disordered" evidence="22">
    <location>
        <begin position="213"/>
        <end position="236"/>
    </location>
</feature>
<evidence type="ECO:0000256" key="17">
    <source>
        <dbReference type="ARBA" id="ARBA00037858"/>
    </source>
</evidence>
<comment type="similarity">
    <text evidence="4">Belongs to the CD225/Dispanin family.</text>
</comment>
<dbReference type="GO" id="GO:0031901">
    <property type="term" value="C:early endosome membrane"/>
    <property type="evidence" value="ECO:0007669"/>
    <property type="project" value="UniProtKB-SubCell"/>
</dbReference>
<dbReference type="InterPro" id="IPR007593">
    <property type="entry name" value="CD225/Dispanin_fam"/>
</dbReference>
<dbReference type="EMBL" id="JAKZEL010000013">
    <property type="protein sequence ID" value="KAI4538147.1"/>
    <property type="molecule type" value="Genomic_DNA"/>
</dbReference>
<keyword evidence="6" id="KW-0597">Phosphoprotein</keyword>
<dbReference type="GO" id="GO:0051965">
    <property type="term" value="P:positive regulation of synapse assembly"/>
    <property type="evidence" value="ECO:0007669"/>
    <property type="project" value="TreeGrafter"/>
</dbReference>
<evidence type="ECO:0000256" key="22">
    <source>
        <dbReference type="SAM" id="MobiDB-lite"/>
    </source>
</evidence>
<keyword evidence="7 23" id="KW-0812">Transmembrane</keyword>
<comment type="subunit">
    <text evidence="18">Homodimer. Interacts with GRIA1 and GRIA2.</text>
</comment>
<evidence type="ECO:0000256" key="20">
    <source>
        <dbReference type="ARBA" id="ARBA00041354"/>
    </source>
</evidence>
<evidence type="ECO:0000256" key="15">
    <source>
        <dbReference type="ARBA" id="ARBA00034112"/>
    </source>
</evidence>
<feature type="transmembrane region" description="Helical" evidence="23">
    <location>
        <begin position="315"/>
        <end position="341"/>
    </location>
</feature>
<name>A0AAD4U4I3_OVIAM</name>
<dbReference type="GO" id="GO:0030672">
    <property type="term" value="C:synaptic vesicle membrane"/>
    <property type="evidence" value="ECO:0007669"/>
    <property type="project" value="TreeGrafter"/>
</dbReference>
<evidence type="ECO:0000256" key="9">
    <source>
        <dbReference type="ARBA" id="ARBA00022968"/>
    </source>
</evidence>
<evidence type="ECO:0000256" key="13">
    <source>
        <dbReference type="ARBA" id="ARBA00023257"/>
    </source>
</evidence>
<keyword evidence="25" id="KW-1185">Reference proteome</keyword>
<dbReference type="GO" id="GO:0043197">
    <property type="term" value="C:dendritic spine"/>
    <property type="evidence" value="ECO:0007669"/>
    <property type="project" value="UniProtKB-SubCell"/>
</dbReference>
<keyword evidence="10 23" id="KW-1133">Transmembrane helix</keyword>
<reference evidence="24" key="1">
    <citation type="submission" date="2022-03" db="EMBL/GenBank/DDBJ databases">
        <title>Genomic analyses of argali, domestic sheep and their hybrids provide insights into chromosomal evolution, heterosis and genetic basis of agronomic traits.</title>
        <authorList>
            <person name="Li M."/>
        </authorList>
    </citation>
    <scope>NUCLEOTIDE SEQUENCE</scope>
    <source>
        <strain evidence="24">CAU-MHL-2022a</strain>
        <tissue evidence="24">Skin</tissue>
    </source>
</reference>
<sequence length="347" mass="38324">MAGVVEQKSGLVRSKLSEASKRNGLINTRSLVAESRDGLVSVYPAPQYQSCRVVGSVAPAGLDGTRNEPLQQLLDPSTLQQSVESRYRPNLILYSESVLRPWGDGVAADCCETTFIEDRSPTKESLEYPDGKFIDLSPEDIKIHTLSYDVEEEEEFQELEQLYFGQERKRGFASLAGASLGQQQSDSVPRKLQFAESFAQSVHGIEKIEAPRDSLVVSPERTESESDYSSDTESEDNFLVMPPRDHLGLSVFSMLCCFWPLGIAAFYLSHENRTNIFTLQVDIGVTCQQGLRKPWTNKAVAKGDFHQASTSSRRALFLAVLSITIGTGIYVGVAVALIAYLSKSNHL</sequence>
<proteinExistence type="inferred from homology"/>
<keyword evidence="12 23" id="KW-0472">Membrane</keyword>
<keyword evidence="9" id="KW-0735">Signal-anchor</keyword>